<gene>
    <name evidence="1" type="ORF">FHS19_005734</name>
</gene>
<dbReference type="EMBL" id="JACHXJ010000006">
    <property type="protein sequence ID" value="MBB3131014.1"/>
    <property type="molecule type" value="Genomic_DNA"/>
</dbReference>
<dbReference type="Proteomes" id="UP000517523">
    <property type="component" value="Unassembled WGS sequence"/>
</dbReference>
<evidence type="ECO:0000313" key="2">
    <source>
        <dbReference type="Proteomes" id="UP000517523"/>
    </source>
</evidence>
<dbReference type="Gene3D" id="2.70.98.10">
    <property type="match status" value="1"/>
</dbReference>
<dbReference type="GO" id="GO:0016853">
    <property type="term" value="F:isomerase activity"/>
    <property type="evidence" value="ECO:0007669"/>
    <property type="project" value="InterPro"/>
</dbReference>
<dbReference type="AlphaFoldDB" id="A0A839TV30"/>
<dbReference type="InterPro" id="IPR008183">
    <property type="entry name" value="Aldose_1/G6P_1-epimerase"/>
</dbReference>
<reference evidence="1 2" key="1">
    <citation type="submission" date="2020-08" db="EMBL/GenBank/DDBJ databases">
        <title>Genomic Encyclopedia of Type Strains, Phase III (KMG-III): the genomes of soil and plant-associated and newly described type strains.</title>
        <authorList>
            <person name="Whitman W."/>
        </authorList>
    </citation>
    <scope>NUCLEOTIDE SEQUENCE [LARGE SCALE GENOMIC DNA]</scope>
    <source>
        <strain evidence="1 2">CECT 5831</strain>
    </source>
</reference>
<proteinExistence type="predicted"/>
<dbReference type="GO" id="GO:0030246">
    <property type="term" value="F:carbohydrate binding"/>
    <property type="evidence" value="ECO:0007669"/>
    <property type="project" value="InterPro"/>
</dbReference>
<dbReference type="Pfam" id="PF01263">
    <property type="entry name" value="Aldose_epim"/>
    <property type="match status" value="1"/>
</dbReference>
<accession>A0A839TV30</accession>
<organism evidence="1 2">
    <name type="scientific">Paenibacillus rhizosphaerae</name>
    <dbReference type="NCBI Taxonomy" id="297318"/>
    <lineage>
        <taxon>Bacteria</taxon>
        <taxon>Bacillati</taxon>
        <taxon>Bacillota</taxon>
        <taxon>Bacilli</taxon>
        <taxon>Bacillales</taxon>
        <taxon>Paenibacillaceae</taxon>
        <taxon>Paenibacillus</taxon>
    </lineage>
</organism>
<evidence type="ECO:0000313" key="1">
    <source>
        <dbReference type="EMBL" id="MBB3131014.1"/>
    </source>
</evidence>
<dbReference type="SUPFAM" id="SSF74650">
    <property type="entry name" value="Galactose mutarotase-like"/>
    <property type="match status" value="1"/>
</dbReference>
<dbReference type="RefSeq" id="WP_183585403.1">
    <property type="nucleotide sequence ID" value="NZ_JACHXJ010000006.1"/>
</dbReference>
<sequence length="316" mass="35742">MSWTTHQINGLNAWTGRTSAMEVTLLPELGSKMVSLRNRLTGREWLAPAGGPLGNRGYASSFADSDGSGWDEMFPTINVCRYPEHPWKGTELPDHGEVWSIPWKAEGQEDDRLSCSVHGVRMPYRLGKTYSFAAEDRLRIDYQVTNLSPFPFAFLWAAHPLLHIEEGMEIIVPGELREIAVSYSERDRLGMRGDLRAWPRPFPNRPECRLDRTGRREERTAEKFYFTDELPEGAASVYDPVKQEGITFTFPKEKVPYLSVWANYGGYQGQYHLALEPATGFLDDLAHAMKQKAAAVVEGGGTYTWHLEVGWTKGKL</sequence>
<dbReference type="GO" id="GO:0005975">
    <property type="term" value="P:carbohydrate metabolic process"/>
    <property type="evidence" value="ECO:0007669"/>
    <property type="project" value="InterPro"/>
</dbReference>
<comment type="caution">
    <text evidence="1">The sequence shown here is derived from an EMBL/GenBank/DDBJ whole genome shotgun (WGS) entry which is preliminary data.</text>
</comment>
<dbReference type="InterPro" id="IPR011013">
    <property type="entry name" value="Gal_mutarotase_sf_dom"/>
</dbReference>
<protein>
    <submittedName>
        <fullName evidence="1">Galactose mutarotase-like enzyme</fullName>
    </submittedName>
</protein>
<dbReference type="InterPro" id="IPR014718">
    <property type="entry name" value="GH-type_carb-bd"/>
</dbReference>
<name>A0A839TV30_9BACL</name>